<dbReference type="SMART" id="SM00829">
    <property type="entry name" value="PKS_ER"/>
    <property type="match status" value="1"/>
</dbReference>
<dbReference type="GO" id="GO:0016651">
    <property type="term" value="F:oxidoreductase activity, acting on NAD(P)H"/>
    <property type="evidence" value="ECO:0007669"/>
    <property type="project" value="InterPro"/>
</dbReference>
<feature type="domain" description="Enoyl reductase (ER)" evidence="1">
    <location>
        <begin position="19"/>
        <end position="370"/>
    </location>
</feature>
<dbReference type="InterPro" id="IPR013149">
    <property type="entry name" value="ADH-like_C"/>
</dbReference>
<dbReference type="CDD" id="cd08249">
    <property type="entry name" value="enoyl_reductase_like"/>
    <property type="match status" value="1"/>
</dbReference>
<organism evidence="2 3">
    <name type="scientific">[Candida] railenensis</name>
    <dbReference type="NCBI Taxonomy" id="45579"/>
    <lineage>
        <taxon>Eukaryota</taxon>
        <taxon>Fungi</taxon>
        <taxon>Dikarya</taxon>
        <taxon>Ascomycota</taxon>
        <taxon>Saccharomycotina</taxon>
        <taxon>Pichiomycetes</taxon>
        <taxon>Debaryomycetaceae</taxon>
        <taxon>Kurtzmaniella</taxon>
    </lineage>
</organism>
<dbReference type="Gene3D" id="3.90.180.10">
    <property type="entry name" value="Medium-chain alcohol dehydrogenases, catalytic domain"/>
    <property type="match status" value="1"/>
</dbReference>
<name>A0A9P0QS21_9ASCO</name>
<dbReference type="InterPro" id="IPR013154">
    <property type="entry name" value="ADH-like_N"/>
</dbReference>
<proteinExistence type="predicted"/>
<dbReference type="InterPro" id="IPR036291">
    <property type="entry name" value="NAD(P)-bd_dom_sf"/>
</dbReference>
<keyword evidence="3" id="KW-1185">Reference proteome</keyword>
<evidence type="ECO:0000313" key="3">
    <source>
        <dbReference type="Proteomes" id="UP000837801"/>
    </source>
</evidence>
<accession>A0A9P0QS21</accession>
<protein>
    <recommendedName>
        <fullName evidence="1">Enoyl reductase (ER) domain-containing protein</fullName>
    </recommendedName>
</protein>
<dbReference type="SUPFAM" id="SSF50129">
    <property type="entry name" value="GroES-like"/>
    <property type="match status" value="1"/>
</dbReference>
<dbReference type="Gene3D" id="3.40.50.720">
    <property type="entry name" value="NAD(P)-binding Rossmann-like Domain"/>
    <property type="match status" value="1"/>
</dbReference>
<dbReference type="SUPFAM" id="SSF51735">
    <property type="entry name" value="NAD(P)-binding Rossmann-fold domains"/>
    <property type="match status" value="1"/>
</dbReference>
<sequence length="374" mass="40326">MTGNNRAAVSNGNKSVPFYEIKNLSIPSVPKGKVLVKAIAYAFNPTDWKHPVYGMTPEGAVLGSDFSGIVEAVGSEVEGLAKGDYVSGWAHGGYEKDIGGFQDWVLADPPLVIKFDKSQLDQSKVEPVGDSESRVIDNFEGAASVTLGLSTIAMSFTNQLKLKVNEPSYRDQYILIWGGATASGVLAIQVAKDIYGLKVITTASPRNNAFLKSLGADHIVNYNDKDVIEKIRKIGGGKIHFALDTISSLETFQLVYDATAGTNEGTVAIDNLLLLNPEEIKTDKSRTNLKFGKTLAYVANGEPTVFAGIPVAPDADLAADYGNFWYNILPGYLPKLRHSNLKVLNPGLESVHEGLSLLMDNKVSGEKVVFRADN</sequence>
<reference evidence="2" key="1">
    <citation type="submission" date="2022-03" db="EMBL/GenBank/DDBJ databases">
        <authorList>
            <person name="Legras J.-L."/>
            <person name="Devillers H."/>
            <person name="Grondin C."/>
        </authorList>
    </citation>
    <scope>NUCLEOTIDE SEQUENCE</scope>
    <source>
        <strain evidence="2">CLIB 1423</strain>
    </source>
</reference>
<evidence type="ECO:0000313" key="2">
    <source>
        <dbReference type="EMBL" id="CAH2353594.1"/>
    </source>
</evidence>
<dbReference type="InterPro" id="IPR020843">
    <property type="entry name" value="ER"/>
</dbReference>
<dbReference type="Pfam" id="PF00107">
    <property type="entry name" value="ADH_zinc_N"/>
    <property type="match status" value="1"/>
</dbReference>
<dbReference type="EMBL" id="CAKXYY010000011">
    <property type="protein sequence ID" value="CAH2353594.1"/>
    <property type="molecule type" value="Genomic_DNA"/>
</dbReference>
<gene>
    <name evidence="2" type="ORF">CLIB1423_11S03268</name>
</gene>
<evidence type="ECO:0000259" key="1">
    <source>
        <dbReference type="SMART" id="SM00829"/>
    </source>
</evidence>
<dbReference type="PANTHER" id="PTHR45348">
    <property type="entry name" value="HYPOTHETICAL OXIDOREDUCTASE (EUROFUNG)"/>
    <property type="match status" value="1"/>
</dbReference>
<dbReference type="AlphaFoldDB" id="A0A9P0QS21"/>
<dbReference type="InterPro" id="IPR011032">
    <property type="entry name" value="GroES-like_sf"/>
</dbReference>
<comment type="caution">
    <text evidence="2">The sequence shown here is derived from an EMBL/GenBank/DDBJ whole genome shotgun (WGS) entry which is preliminary data.</text>
</comment>
<dbReference type="PANTHER" id="PTHR45348:SF2">
    <property type="entry name" value="ZINC-TYPE ALCOHOL DEHYDROGENASE-LIKE PROTEIN C2E1P3.01"/>
    <property type="match status" value="1"/>
</dbReference>
<dbReference type="OrthoDB" id="9992527at2759"/>
<dbReference type="InterPro" id="IPR047122">
    <property type="entry name" value="Trans-enoyl_RdTase-like"/>
</dbReference>
<dbReference type="Pfam" id="PF08240">
    <property type="entry name" value="ADH_N"/>
    <property type="match status" value="1"/>
</dbReference>
<dbReference type="Proteomes" id="UP000837801">
    <property type="component" value="Unassembled WGS sequence"/>
</dbReference>